<accession>K4A1M5</accession>
<evidence type="ECO:0000313" key="3">
    <source>
        <dbReference type="Proteomes" id="UP000004995"/>
    </source>
</evidence>
<dbReference type="Proteomes" id="UP000004995">
    <property type="component" value="Unassembled WGS sequence"/>
</dbReference>
<protein>
    <submittedName>
        <fullName evidence="2">Uncharacterized protein</fullName>
    </submittedName>
</protein>
<reference evidence="2" key="2">
    <citation type="submission" date="2018-08" db="UniProtKB">
        <authorList>
            <consortium name="EnsemblPlants"/>
        </authorList>
    </citation>
    <scope>IDENTIFICATION</scope>
    <source>
        <strain evidence="2">Yugu1</strain>
    </source>
</reference>
<sequence length="55" mass="6426">MAEFRPCRPREGRRRGTVRFLITPCHYYLCFTVFVFSVSAAFVRQGVDMCHGSYC</sequence>
<organism evidence="2 3">
    <name type="scientific">Setaria italica</name>
    <name type="common">Foxtail millet</name>
    <name type="synonym">Panicum italicum</name>
    <dbReference type="NCBI Taxonomy" id="4555"/>
    <lineage>
        <taxon>Eukaryota</taxon>
        <taxon>Viridiplantae</taxon>
        <taxon>Streptophyta</taxon>
        <taxon>Embryophyta</taxon>
        <taxon>Tracheophyta</taxon>
        <taxon>Spermatophyta</taxon>
        <taxon>Magnoliopsida</taxon>
        <taxon>Liliopsida</taxon>
        <taxon>Poales</taxon>
        <taxon>Poaceae</taxon>
        <taxon>PACMAD clade</taxon>
        <taxon>Panicoideae</taxon>
        <taxon>Panicodae</taxon>
        <taxon>Paniceae</taxon>
        <taxon>Cenchrinae</taxon>
        <taxon>Setaria</taxon>
    </lineage>
</organism>
<keyword evidence="3" id="KW-1185">Reference proteome</keyword>
<dbReference type="InParanoid" id="K4A1M5"/>
<evidence type="ECO:0000256" key="1">
    <source>
        <dbReference type="SAM" id="Phobius"/>
    </source>
</evidence>
<keyword evidence="1" id="KW-1133">Transmembrane helix</keyword>
<keyword evidence="1" id="KW-0812">Transmembrane</keyword>
<dbReference type="HOGENOM" id="CLU_3035943_0_0_1"/>
<dbReference type="AlphaFoldDB" id="K4A1M5"/>
<feature type="transmembrane region" description="Helical" evidence="1">
    <location>
        <begin position="20"/>
        <end position="43"/>
    </location>
</feature>
<proteinExistence type="predicted"/>
<name>K4A1M5_SETIT</name>
<dbReference type="EMBL" id="AGNK02000784">
    <property type="status" value="NOT_ANNOTATED_CDS"/>
    <property type="molecule type" value="Genomic_DNA"/>
</dbReference>
<evidence type="ECO:0000313" key="2">
    <source>
        <dbReference type="EnsemblPlants" id="KQL23103"/>
    </source>
</evidence>
<reference evidence="3" key="1">
    <citation type="journal article" date="2012" name="Nat. Biotechnol.">
        <title>Reference genome sequence of the model plant Setaria.</title>
        <authorList>
            <person name="Bennetzen J.L."/>
            <person name="Schmutz J."/>
            <person name="Wang H."/>
            <person name="Percifield R."/>
            <person name="Hawkins J."/>
            <person name="Pontaroli A.C."/>
            <person name="Estep M."/>
            <person name="Feng L."/>
            <person name="Vaughn J.N."/>
            <person name="Grimwood J."/>
            <person name="Jenkins J."/>
            <person name="Barry K."/>
            <person name="Lindquist E."/>
            <person name="Hellsten U."/>
            <person name="Deshpande S."/>
            <person name="Wang X."/>
            <person name="Wu X."/>
            <person name="Mitros T."/>
            <person name="Triplett J."/>
            <person name="Yang X."/>
            <person name="Ye C.Y."/>
            <person name="Mauro-Herrera M."/>
            <person name="Wang L."/>
            <person name="Li P."/>
            <person name="Sharma M."/>
            <person name="Sharma R."/>
            <person name="Ronald P.C."/>
            <person name="Panaud O."/>
            <person name="Kellogg E.A."/>
            <person name="Brutnell T.P."/>
            <person name="Doust A.N."/>
            <person name="Tuskan G.A."/>
            <person name="Rokhsar D."/>
            <person name="Devos K.M."/>
        </authorList>
    </citation>
    <scope>NUCLEOTIDE SEQUENCE [LARGE SCALE GENOMIC DNA]</scope>
    <source>
        <strain evidence="3">cv. Yugu1</strain>
    </source>
</reference>
<dbReference type="EnsemblPlants" id="KQL23103">
    <property type="protein sequence ID" value="KQL23103"/>
    <property type="gene ID" value="SETIT_032769mg"/>
</dbReference>
<keyword evidence="1" id="KW-0472">Membrane</keyword>
<dbReference type="Gramene" id="KQL23103">
    <property type="protein sequence ID" value="KQL23103"/>
    <property type="gene ID" value="SETIT_032769mg"/>
</dbReference>